<feature type="signal peptide" evidence="2">
    <location>
        <begin position="1"/>
        <end position="20"/>
    </location>
</feature>
<evidence type="ECO:0008006" key="5">
    <source>
        <dbReference type="Google" id="ProtNLM"/>
    </source>
</evidence>
<accession>A0A067TGV0</accession>
<dbReference type="PANTHER" id="PTHR31836:SF25">
    <property type="entry name" value="RLPA-LIKE PROTEIN DOUBLE-PSI BETA-BARREL DOMAIN-CONTAINING PROTEIN"/>
    <property type="match status" value="1"/>
</dbReference>
<sequence>MSRVALFLFAFFASVMMTFASPVPVMDGELVDVQRRVTHVGRGTWFYPGLGNCGKVNTSQDLILAIGKQLYDRNGGGNCDQYVQITNVANGKVAYGLTRDSCQSCGDNDIDMSPALFQKLAPLSTGLLQVSWNFMNKSWKP</sequence>
<dbReference type="InterPro" id="IPR051477">
    <property type="entry name" value="Expansin_CellWall"/>
</dbReference>
<dbReference type="SUPFAM" id="SSF50685">
    <property type="entry name" value="Barwin-like endoglucanases"/>
    <property type="match status" value="1"/>
</dbReference>
<dbReference type="CDD" id="cd22191">
    <property type="entry name" value="DPBB_RlpA_EXP_N-like"/>
    <property type="match status" value="1"/>
</dbReference>
<organism evidence="3 4">
    <name type="scientific">Galerina marginata (strain CBS 339.88)</name>
    <dbReference type="NCBI Taxonomy" id="685588"/>
    <lineage>
        <taxon>Eukaryota</taxon>
        <taxon>Fungi</taxon>
        <taxon>Dikarya</taxon>
        <taxon>Basidiomycota</taxon>
        <taxon>Agaricomycotina</taxon>
        <taxon>Agaricomycetes</taxon>
        <taxon>Agaricomycetidae</taxon>
        <taxon>Agaricales</taxon>
        <taxon>Agaricineae</taxon>
        <taxon>Strophariaceae</taxon>
        <taxon>Galerina</taxon>
    </lineage>
</organism>
<reference evidence="4" key="1">
    <citation type="journal article" date="2014" name="Proc. Natl. Acad. Sci. U.S.A.">
        <title>Extensive sampling of basidiomycete genomes demonstrates inadequacy of the white-rot/brown-rot paradigm for wood decay fungi.</title>
        <authorList>
            <person name="Riley R."/>
            <person name="Salamov A.A."/>
            <person name="Brown D.W."/>
            <person name="Nagy L.G."/>
            <person name="Floudas D."/>
            <person name="Held B.W."/>
            <person name="Levasseur A."/>
            <person name="Lombard V."/>
            <person name="Morin E."/>
            <person name="Otillar R."/>
            <person name="Lindquist E.A."/>
            <person name="Sun H."/>
            <person name="LaButti K.M."/>
            <person name="Schmutz J."/>
            <person name="Jabbour D."/>
            <person name="Luo H."/>
            <person name="Baker S.E."/>
            <person name="Pisabarro A.G."/>
            <person name="Walton J.D."/>
            <person name="Blanchette R.A."/>
            <person name="Henrissat B."/>
            <person name="Martin F."/>
            <person name="Cullen D."/>
            <person name="Hibbett D.S."/>
            <person name="Grigoriev I.V."/>
        </authorList>
    </citation>
    <scope>NUCLEOTIDE SEQUENCE [LARGE SCALE GENOMIC DNA]</scope>
    <source>
        <strain evidence="4">CBS 339.88</strain>
    </source>
</reference>
<evidence type="ECO:0000313" key="4">
    <source>
        <dbReference type="Proteomes" id="UP000027222"/>
    </source>
</evidence>
<dbReference type="STRING" id="685588.A0A067TGV0"/>
<gene>
    <name evidence="3" type="ORF">GALMADRAFT_133997</name>
</gene>
<keyword evidence="4" id="KW-1185">Reference proteome</keyword>
<dbReference type="Gene3D" id="2.40.40.10">
    <property type="entry name" value="RlpA-like domain"/>
    <property type="match status" value="1"/>
</dbReference>
<dbReference type="Proteomes" id="UP000027222">
    <property type="component" value="Unassembled WGS sequence"/>
</dbReference>
<dbReference type="HOGENOM" id="CLU_047639_6_0_1"/>
<dbReference type="EMBL" id="KL142369">
    <property type="protein sequence ID" value="KDR82366.1"/>
    <property type="molecule type" value="Genomic_DNA"/>
</dbReference>
<dbReference type="OrthoDB" id="406505at2759"/>
<protein>
    <recommendedName>
        <fullName evidence="5">RlpA-like protein double-psi beta-barrel domain-containing protein</fullName>
    </recommendedName>
</protein>
<dbReference type="InterPro" id="IPR036908">
    <property type="entry name" value="RlpA-like_sf"/>
</dbReference>
<dbReference type="AlphaFoldDB" id="A0A067TGV0"/>
<evidence type="ECO:0000313" key="3">
    <source>
        <dbReference type="EMBL" id="KDR82366.1"/>
    </source>
</evidence>
<dbReference type="PANTHER" id="PTHR31836">
    <property type="match status" value="1"/>
</dbReference>
<feature type="chain" id="PRO_5001649367" description="RlpA-like protein double-psi beta-barrel domain-containing protein" evidence="2">
    <location>
        <begin position="21"/>
        <end position="141"/>
    </location>
</feature>
<proteinExistence type="predicted"/>
<name>A0A067TGV0_GALM3</name>
<evidence type="ECO:0000256" key="1">
    <source>
        <dbReference type="ARBA" id="ARBA00022729"/>
    </source>
</evidence>
<keyword evidence="1 2" id="KW-0732">Signal</keyword>
<evidence type="ECO:0000256" key="2">
    <source>
        <dbReference type="SAM" id="SignalP"/>
    </source>
</evidence>